<protein>
    <submittedName>
        <fullName evidence="1">Uncharacterized protein</fullName>
    </submittedName>
</protein>
<dbReference type="EMBL" id="MT142518">
    <property type="protein sequence ID" value="QJA83784.1"/>
    <property type="molecule type" value="Genomic_DNA"/>
</dbReference>
<organism evidence="1">
    <name type="scientific">viral metagenome</name>
    <dbReference type="NCBI Taxonomy" id="1070528"/>
    <lineage>
        <taxon>unclassified sequences</taxon>
        <taxon>metagenomes</taxon>
        <taxon>organismal metagenomes</taxon>
    </lineage>
</organism>
<reference evidence="1" key="1">
    <citation type="submission" date="2020-03" db="EMBL/GenBank/DDBJ databases">
        <title>The deep terrestrial virosphere.</title>
        <authorList>
            <person name="Holmfeldt K."/>
            <person name="Nilsson E."/>
            <person name="Simone D."/>
            <person name="Lopez-Fernandez M."/>
            <person name="Wu X."/>
            <person name="de Brujin I."/>
            <person name="Lundin D."/>
            <person name="Andersson A."/>
            <person name="Bertilsson S."/>
            <person name="Dopson M."/>
        </authorList>
    </citation>
    <scope>NUCLEOTIDE SEQUENCE</scope>
    <source>
        <strain evidence="2">MM415A00252</strain>
        <strain evidence="1">MM415B00400</strain>
    </source>
</reference>
<accession>A0A6M3J6C6</accession>
<proteinExistence type="predicted"/>
<dbReference type="AlphaFoldDB" id="A0A6M3J6C6"/>
<dbReference type="EMBL" id="MT141537">
    <property type="protein sequence ID" value="QJA65383.1"/>
    <property type="molecule type" value="Genomic_DNA"/>
</dbReference>
<name>A0A6M3J6C6_9ZZZZ</name>
<evidence type="ECO:0000313" key="2">
    <source>
        <dbReference type="EMBL" id="QJA83784.1"/>
    </source>
</evidence>
<gene>
    <name evidence="2" type="ORF">MM415A00252_0005</name>
    <name evidence="1" type="ORF">MM415B00400_0038</name>
</gene>
<evidence type="ECO:0000313" key="1">
    <source>
        <dbReference type="EMBL" id="QJA65383.1"/>
    </source>
</evidence>
<sequence>MSITTNSHSFSVFGDKAAVVADLAFSGDYTYGGVSLNPDQLLGIHDVELALLEAQGGYSFVHDKANKKVKLFAPAPPIVYEEKQTPSSDIVTTKYPAAFFMNAARSGNNKKFRSTGVALASLGDDEISLVSQMVAGERTQIRVKDYDRLAGDGAFTGGTTNWTFNAAPWTYGTNALNKDADGTNALTHDTFAAVVGRTYRLAFTLSSWTVGAITPTLGGTAGTAFGEDGTSTQEITATTTDGISFAPTSTSRFTIDSITIYDITEPVYITYITQAWKDIWDNLVQDETKTLATGANTLTSGNKILACMYIDQTTATAAALTMIDSDDTAASGEIDLLFNSATAQFTAHADQNAKAVKTTYIKVPDSGFLADRIFTNETATKVGSDPYLNTFANTILLWGYTGQLPVNGGTTQRMIDFASTPGAGEFTIDFFNGSNRGTPATPTGAGASHDHAFTGTSAGSLDLATPAFSGTGLTAAGQVMTTTDNQTMALNQCAGMWLIPVTQATPPMLILSNTAVTGAPAVLTVQGAAATNAGTYKVVKNIVPVGSNAAEATHTHAITATSSYGTIMDVKSNVTGTGAGVRGAVDEIVTIPLEVVNGDDLSALTSVKALFIGV</sequence>